<dbReference type="EMBL" id="KY487807">
    <property type="protein sequence ID" value="AUM61686.1"/>
    <property type="molecule type" value="Genomic_DNA"/>
</dbReference>
<dbReference type="SUPFAM" id="SSF88650">
    <property type="entry name" value="Satellite viruses"/>
    <property type="match status" value="1"/>
</dbReference>
<dbReference type="GO" id="GO:0005198">
    <property type="term" value="F:structural molecule activity"/>
    <property type="evidence" value="ECO:0007669"/>
    <property type="project" value="InterPro"/>
</dbReference>
<dbReference type="InterPro" id="IPR000263">
    <property type="entry name" value="GV_A/BR1_coat"/>
</dbReference>
<dbReference type="Gene3D" id="2.60.120.20">
    <property type="match status" value="1"/>
</dbReference>
<dbReference type="Pfam" id="PF00844">
    <property type="entry name" value="Gemini_coat"/>
    <property type="match status" value="1"/>
</dbReference>
<proteinExistence type="predicted"/>
<protein>
    <submittedName>
        <fullName evidence="4">Capsid</fullName>
    </submittedName>
</protein>
<comment type="subcellular location">
    <subcellularLocation>
        <location evidence="1">Virion</location>
    </subcellularLocation>
</comment>
<organism evidence="4">
    <name type="scientific">uncultured virus</name>
    <dbReference type="NCBI Taxonomy" id="340016"/>
    <lineage>
        <taxon>Viruses</taxon>
        <taxon>environmental samples</taxon>
    </lineage>
</organism>
<evidence type="ECO:0000256" key="2">
    <source>
        <dbReference type="ARBA" id="ARBA00022561"/>
    </source>
</evidence>
<accession>A0A2K9LS14</accession>
<keyword evidence="3" id="KW-0946">Virion</keyword>
<name>A0A2K9LS14_9VIRU</name>
<keyword evidence="2" id="KW-0167">Capsid protein</keyword>
<evidence type="ECO:0000256" key="3">
    <source>
        <dbReference type="ARBA" id="ARBA00022844"/>
    </source>
</evidence>
<sequence>MPRKPSTKRRFAGSRFPKTGRTVFSRPRVIPTRTGGFPSVRSRILSLEKKFVDVAPAAYAADTTGTVTALNLTAIGTDFNNRIGRKILMKYVYVTGIIKPVDTSTVPAYCRVLIVYDNQPNATLAAMTDLLVTANSIDQLNLNNRDRFKVIADKRYAIGGVSDTATQSFSMSPTVVPVKIFRRLNMETVYGGTTAAIGSVNTGALLMFTIGDVAANTGGSFALSTRVRFTDT</sequence>
<gene>
    <name evidence="4" type="primary">Cap</name>
</gene>
<evidence type="ECO:0000313" key="4">
    <source>
        <dbReference type="EMBL" id="AUM61686.1"/>
    </source>
</evidence>
<dbReference type="InterPro" id="IPR037164">
    <property type="entry name" value="Satellite_virus_coat_sf"/>
</dbReference>
<reference evidence="4" key="1">
    <citation type="submission" date="2017-01" db="EMBL/GenBank/DDBJ databases">
        <title>High-throughput sequencing uncovers low homogeneity in the biogeography of single-stranded DNA viruses.</title>
        <authorList>
            <person name="Pearson V.M."/>
            <person name="Rokyta D.R."/>
        </authorList>
    </citation>
    <scope>NUCLEOTIDE SEQUENCE</scope>
</reference>
<dbReference type="InterPro" id="IPR029053">
    <property type="entry name" value="Viral_coat"/>
</dbReference>
<dbReference type="GO" id="GO:0019028">
    <property type="term" value="C:viral capsid"/>
    <property type="evidence" value="ECO:0007669"/>
    <property type="project" value="UniProtKB-KW"/>
</dbReference>
<evidence type="ECO:0000256" key="1">
    <source>
        <dbReference type="ARBA" id="ARBA00004328"/>
    </source>
</evidence>